<sequence>MELSVGQLTGRAPVQALYNICPVFKGVGVSQILLSLLVMAYMTRYLAWLMLYVFHLFWTVIDERPGLPWLHCKNFPELQNKPCREAGAIANFSHQAHTKLSAVHDESSLSQFMRTLENPKSSIAEFGEFQYYILAAQGLVWIVVFAAICFGVRWLGKVMYSTFLIPLSLLIVCFTRAFFLQGAWEMFERFYAVTNWEVLIDSNAHMVWKAAVEQAILATGIGFGAFITIGSYNKRSANLVRDSIAVLFGHACITALQVATIICFVGFISLRTGLDPKELISQGENQMWHILTYISYMPNLKVWTGIILFMSIFVLLNIFYLLSLNILASLEDALGEKWSRCFPRFCLALLVAIFGFGSSLYFATQAGKYAYELTSGYLKYITLWTILAFELLAISWFYCAHSLGKDLKSMLHNTCCWCLGHFLLYFTYLLPVIPIAIAVLNVMGYNYEEYREEIRNWPYSEYVGIAIAVVPLLPIPLFAFFTLCRNCSHGPGVTKAQRLRYSFRSPMRYEIIKNSGSGASSTRGLHRDHTASPRYISSAPGYVLLPQAPLAEPEPDNDMYNTSLIIDRAQRQQSQEKEA</sequence>
<dbReference type="Proteomes" id="UP000887540">
    <property type="component" value="Unplaced"/>
</dbReference>
<feature type="transmembrane region" description="Helical" evidence="7">
    <location>
        <begin position="422"/>
        <end position="442"/>
    </location>
</feature>
<feature type="transmembrane region" description="Helical" evidence="7">
    <location>
        <begin position="129"/>
        <end position="151"/>
    </location>
</feature>
<accession>A0A914DUF0</accession>
<evidence type="ECO:0000256" key="5">
    <source>
        <dbReference type="ARBA" id="ARBA00022989"/>
    </source>
</evidence>
<comment type="subcellular location">
    <subcellularLocation>
        <location evidence="1">Membrane</location>
        <topology evidence="1">Multi-pass membrane protein</topology>
    </subcellularLocation>
</comment>
<dbReference type="GO" id="GO:0089718">
    <property type="term" value="P:amino acid import across plasma membrane"/>
    <property type="evidence" value="ECO:0007669"/>
    <property type="project" value="TreeGrafter"/>
</dbReference>
<dbReference type="GO" id="GO:0015179">
    <property type="term" value="F:L-amino acid transmembrane transporter activity"/>
    <property type="evidence" value="ECO:0007669"/>
    <property type="project" value="TreeGrafter"/>
</dbReference>
<feature type="transmembrane region" description="Helical" evidence="7">
    <location>
        <begin position="215"/>
        <end position="232"/>
    </location>
</feature>
<keyword evidence="6 7" id="KW-0472">Membrane</keyword>
<dbReference type="WBParaSite" id="ACRNAN_scaffold417.g25432.t1">
    <property type="protein sequence ID" value="ACRNAN_scaffold417.g25432.t1"/>
    <property type="gene ID" value="ACRNAN_scaffold417.g25432"/>
</dbReference>
<dbReference type="PANTHER" id="PTHR11616:SF295">
    <property type="entry name" value="SODIUM: NEUROTRANSMITTER SYMPORTER FAMILY"/>
    <property type="match status" value="1"/>
</dbReference>
<keyword evidence="8" id="KW-1185">Reference proteome</keyword>
<keyword evidence="2" id="KW-0813">Transport</keyword>
<proteinExistence type="predicted"/>
<feature type="transmembrane region" description="Helical" evidence="7">
    <location>
        <begin position="302"/>
        <end position="324"/>
    </location>
</feature>
<reference evidence="9" key="1">
    <citation type="submission" date="2022-11" db="UniProtKB">
        <authorList>
            <consortium name="WormBaseParasite"/>
        </authorList>
    </citation>
    <scope>IDENTIFICATION</scope>
</reference>
<keyword evidence="5 7" id="KW-1133">Transmembrane helix</keyword>
<evidence type="ECO:0000256" key="3">
    <source>
        <dbReference type="ARBA" id="ARBA00022692"/>
    </source>
</evidence>
<dbReference type="InterPro" id="IPR000175">
    <property type="entry name" value="Na/ntran_symport"/>
</dbReference>
<dbReference type="GO" id="GO:0005283">
    <property type="term" value="F:amino acid:sodium symporter activity"/>
    <property type="evidence" value="ECO:0007669"/>
    <property type="project" value="TreeGrafter"/>
</dbReference>
<feature type="transmembrane region" description="Helical" evidence="7">
    <location>
        <begin position="462"/>
        <end position="483"/>
    </location>
</feature>
<protein>
    <submittedName>
        <fullName evidence="9">Uncharacterized protein</fullName>
    </submittedName>
</protein>
<name>A0A914DUF0_9BILA</name>
<dbReference type="AlphaFoldDB" id="A0A914DUF0"/>
<keyword evidence="3 7" id="KW-0812">Transmembrane</keyword>
<feature type="transmembrane region" description="Helical" evidence="7">
    <location>
        <begin position="345"/>
        <end position="363"/>
    </location>
</feature>
<evidence type="ECO:0000256" key="4">
    <source>
        <dbReference type="ARBA" id="ARBA00022847"/>
    </source>
</evidence>
<keyword evidence="4" id="KW-0769">Symport</keyword>
<feature type="transmembrane region" description="Helical" evidence="7">
    <location>
        <begin position="244"/>
        <end position="268"/>
    </location>
</feature>
<feature type="transmembrane region" description="Helical" evidence="7">
    <location>
        <begin position="158"/>
        <end position="179"/>
    </location>
</feature>
<feature type="transmembrane region" description="Helical" evidence="7">
    <location>
        <begin position="45"/>
        <end position="61"/>
    </location>
</feature>
<evidence type="ECO:0000313" key="8">
    <source>
        <dbReference type="Proteomes" id="UP000887540"/>
    </source>
</evidence>
<dbReference type="SUPFAM" id="SSF161070">
    <property type="entry name" value="SNF-like"/>
    <property type="match status" value="1"/>
</dbReference>
<evidence type="ECO:0000256" key="7">
    <source>
        <dbReference type="SAM" id="Phobius"/>
    </source>
</evidence>
<feature type="transmembrane region" description="Helical" evidence="7">
    <location>
        <begin position="383"/>
        <end position="401"/>
    </location>
</feature>
<dbReference type="GO" id="GO:0005886">
    <property type="term" value="C:plasma membrane"/>
    <property type="evidence" value="ECO:0007669"/>
    <property type="project" value="TreeGrafter"/>
</dbReference>
<organism evidence="8 9">
    <name type="scientific">Acrobeloides nanus</name>
    <dbReference type="NCBI Taxonomy" id="290746"/>
    <lineage>
        <taxon>Eukaryota</taxon>
        <taxon>Metazoa</taxon>
        <taxon>Ecdysozoa</taxon>
        <taxon>Nematoda</taxon>
        <taxon>Chromadorea</taxon>
        <taxon>Rhabditida</taxon>
        <taxon>Tylenchina</taxon>
        <taxon>Cephalobomorpha</taxon>
        <taxon>Cephaloboidea</taxon>
        <taxon>Cephalobidae</taxon>
        <taxon>Acrobeloides</taxon>
    </lineage>
</organism>
<evidence type="ECO:0000256" key="2">
    <source>
        <dbReference type="ARBA" id="ARBA00022448"/>
    </source>
</evidence>
<dbReference type="Pfam" id="PF00209">
    <property type="entry name" value="SNF"/>
    <property type="match status" value="1"/>
</dbReference>
<evidence type="ECO:0000256" key="1">
    <source>
        <dbReference type="ARBA" id="ARBA00004141"/>
    </source>
</evidence>
<dbReference type="PANTHER" id="PTHR11616">
    <property type="entry name" value="SODIUM/CHLORIDE DEPENDENT TRANSPORTER"/>
    <property type="match status" value="1"/>
</dbReference>
<dbReference type="InterPro" id="IPR037272">
    <property type="entry name" value="SNS_sf"/>
</dbReference>
<dbReference type="PROSITE" id="PS50267">
    <property type="entry name" value="NA_NEUROTRAN_SYMP_3"/>
    <property type="match status" value="1"/>
</dbReference>
<evidence type="ECO:0000313" key="9">
    <source>
        <dbReference type="WBParaSite" id="ACRNAN_scaffold417.g25432.t1"/>
    </source>
</evidence>
<feature type="transmembrane region" description="Helical" evidence="7">
    <location>
        <begin position="16"/>
        <end position="38"/>
    </location>
</feature>
<dbReference type="PRINTS" id="PR00176">
    <property type="entry name" value="NANEUSMPORT"/>
</dbReference>
<evidence type="ECO:0000256" key="6">
    <source>
        <dbReference type="ARBA" id="ARBA00023136"/>
    </source>
</evidence>